<evidence type="ECO:0000313" key="2">
    <source>
        <dbReference type="EMBL" id="KAF5175950.1"/>
    </source>
</evidence>
<sequence length="75" mass="8655">MLRLAKTNGTGPVDPHADVGNLEDFQISPEMVQDHHPVKILDEEDRGLRRRRIPFVKVLWNDRDERGRNPGALQM</sequence>
<proteinExistence type="predicted"/>
<dbReference type="AlphaFoldDB" id="A0A7J6UUM4"/>
<feature type="region of interest" description="Disordered" evidence="1">
    <location>
        <begin position="1"/>
        <end position="20"/>
    </location>
</feature>
<evidence type="ECO:0000256" key="1">
    <source>
        <dbReference type="SAM" id="MobiDB-lite"/>
    </source>
</evidence>
<name>A0A7J6UUM4_THATH</name>
<gene>
    <name evidence="2" type="ORF">FRX31_034463</name>
</gene>
<dbReference type="EMBL" id="JABWDY010043412">
    <property type="protein sequence ID" value="KAF5175950.1"/>
    <property type="molecule type" value="Genomic_DNA"/>
</dbReference>
<accession>A0A7J6UUM4</accession>
<keyword evidence="3" id="KW-1185">Reference proteome</keyword>
<dbReference type="OrthoDB" id="1939135at2759"/>
<organism evidence="2 3">
    <name type="scientific">Thalictrum thalictroides</name>
    <name type="common">Rue-anemone</name>
    <name type="synonym">Anemone thalictroides</name>
    <dbReference type="NCBI Taxonomy" id="46969"/>
    <lineage>
        <taxon>Eukaryota</taxon>
        <taxon>Viridiplantae</taxon>
        <taxon>Streptophyta</taxon>
        <taxon>Embryophyta</taxon>
        <taxon>Tracheophyta</taxon>
        <taxon>Spermatophyta</taxon>
        <taxon>Magnoliopsida</taxon>
        <taxon>Ranunculales</taxon>
        <taxon>Ranunculaceae</taxon>
        <taxon>Thalictroideae</taxon>
        <taxon>Thalictrum</taxon>
    </lineage>
</organism>
<reference evidence="2 3" key="1">
    <citation type="submission" date="2020-06" db="EMBL/GenBank/DDBJ databases">
        <title>Transcriptomic and genomic resources for Thalictrum thalictroides and T. hernandezii: Facilitating candidate gene discovery in an emerging model plant lineage.</title>
        <authorList>
            <person name="Arias T."/>
            <person name="Riano-Pachon D.M."/>
            <person name="Di Stilio V.S."/>
        </authorList>
    </citation>
    <scope>NUCLEOTIDE SEQUENCE [LARGE SCALE GENOMIC DNA]</scope>
    <source>
        <strain evidence="3">cv. WT478/WT964</strain>
        <tissue evidence="2">Leaves</tissue>
    </source>
</reference>
<dbReference type="Proteomes" id="UP000554482">
    <property type="component" value="Unassembled WGS sequence"/>
</dbReference>
<comment type="caution">
    <text evidence="2">The sequence shown here is derived from an EMBL/GenBank/DDBJ whole genome shotgun (WGS) entry which is preliminary data.</text>
</comment>
<feature type="non-terminal residue" evidence="2">
    <location>
        <position position="75"/>
    </location>
</feature>
<evidence type="ECO:0000313" key="3">
    <source>
        <dbReference type="Proteomes" id="UP000554482"/>
    </source>
</evidence>
<protein>
    <submittedName>
        <fullName evidence="2">Uncharacterized protein</fullName>
    </submittedName>
</protein>